<gene>
    <name evidence="1" type="ORF">B7463_g10172</name>
</gene>
<evidence type="ECO:0008006" key="3">
    <source>
        <dbReference type="Google" id="ProtNLM"/>
    </source>
</evidence>
<reference evidence="1 2" key="1">
    <citation type="submission" date="2018-05" db="EMBL/GenBank/DDBJ databases">
        <title>Draft genome sequence of Scytalidium lignicola DSM 105466, a ubiquitous saprotrophic fungus.</title>
        <authorList>
            <person name="Buettner E."/>
            <person name="Gebauer A.M."/>
            <person name="Hofrichter M."/>
            <person name="Liers C."/>
            <person name="Kellner H."/>
        </authorList>
    </citation>
    <scope>NUCLEOTIDE SEQUENCE [LARGE SCALE GENOMIC DNA]</scope>
    <source>
        <strain evidence="1 2">DSM 105466</strain>
    </source>
</reference>
<feature type="non-terminal residue" evidence="1">
    <location>
        <position position="1"/>
    </location>
</feature>
<dbReference type="InterPro" id="IPR021848">
    <property type="entry name" value="HODM_asu-like"/>
</dbReference>
<comment type="caution">
    <text evidence="1">The sequence shown here is derived from an EMBL/GenBank/DDBJ whole genome shotgun (WGS) entry which is preliminary data.</text>
</comment>
<dbReference type="Proteomes" id="UP000258309">
    <property type="component" value="Unassembled WGS sequence"/>
</dbReference>
<accession>A0A3E2GYD6</accession>
<sequence>MSDLIVMDKNYLDRLQLRKQIIRDHYPIAIACLPPAKPAVDEFYTYLLGTHLPTRFPRMFKISMDEKHPSHVLNVVTNEYLPLEPPLNPEKALQIIGENLDEDILFLLPSEDGDGYVLNGYITCFPSGFNTREKLGLKLRNIHTPVPGYKEKLEKSMDRFFDRIEVGKIVLRSNWAITTHDRLFAASGTHLYEGEDAVEEEVDIDNTHLRSERQLLHRLPETKALLFNFKTYLYPLKDIKDEGLSEELAQAIDGLKEGSVPGMHFYKRGVVWGEAVKAYLRA</sequence>
<keyword evidence="2" id="KW-1185">Reference proteome</keyword>
<dbReference type="EMBL" id="NCSJ02000280">
    <property type="protein sequence ID" value="RFU26175.1"/>
    <property type="molecule type" value="Genomic_DNA"/>
</dbReference>
<dbReference type="STRING" id="5539.A0A3E2GYD6"/>
<proteinExistence type="predicted"/>
<dbReference type="OrthoDB" id="5043642at2759"/>
<dbReference type="AlphaFoldDB" id="A0A3E2GYD6"/>
<feature type="non-terminal residue" evidence="1">
    <location>
        <position position="282"/>
    </location>
</feature>
<dbReference type="Pfam" id="PF11927">
    <property type="entry name" value="HODM_asu-like"/>
    <property type="match status" value="1"/>
</dbReference>
<name>A0A3E2GYD6_SCYLI</name>
<organism evidence="1 2">
    <name type="scientific">Scytalidium lignicola</name>
    <name type="common">Hyphomycete</name>
    <dbReference type="NCBI Taxonomy" id="5539"/>
    <lineage>
        <taxon>Eukaryota</taxon>
        <taxon>Fungi</taxon>
        <taxon>Dikarya</taxon>
        <taxon>Ascomycota</taxon>
        <taxon>Pezizomycotina</taxon>
        <taxon>Leotiomycetes</taxon>
        <taxon>Leotiomycetes incertae sedis</taxon>
        <taxon>Scytalidium</taxon>
    </lineage>
</organism>
<protein>
    <recommendedName>
        <fullName evidence="3">DUF3445 domain-containing protein</fullName>
    </recommendedName>
</protein>
<evidence type="ECO:0000313" key="1">
    <source>
        <dbReference type="EMBL" id="RFU26175.1"/>
    </source>
</evidence>
<dbReference type="OMA" id="VKRTNWS"/>
<evidence type="ECO:0000313" key="2">
    <source>
        <dbReference type="Proteomes" id="UP000258309"/>
    </source>
</evidence>